<dbReference type="EMBL" id="GL348715">
    <property type="protein sequence ID" value="EFH60539.1"/>
    <property type="molecule type" value="Genomic_DNA"/>
</dbReference>
<evidence type="ECO:0000313" key="3">
    <source>
        <dbReference type="Proteomes" id="UP000008694"/>
    </source>
</evidence>
<feature type="compositionally biased region" description="Basic and acidic residues" evidence="1">
    <location>
        <begin position="36"/>
        <end position="45"/>
    </location>
</feature>
<dbReference type="Proteomes" id="UP000008694">
    <property type="component" value="Unassembled WGS sequence"/>
</dbReference>
<feature type="region of interest" description="Disordered" evidence="1">
    <location>
        <begin position="1"/>
        <end position="45"/>
    </location>
</feature>
<sequence>MKYLKITSNPHSYTYTEEGNRSNGVPEWNTATGDSDGGRDDERTQKIRNQRWKMANSTTRCRSATEIRLWRVCTRQHR</sequence>
<reference evidence="3" key="1">
    <citation type="journal article" date="2011" name="Nat. Genet.">
        <title>The Arabidopsis lyrata genome sequence and the basis of rapid genome size change.</title>
        <authorList>
            <person name="Hu T.T."/>
            <person name="Pattyn P."/>
            <person name="Bakker E.G."/>
            <person name="Cao J."/>
            <person name="Cheng J.-F."/>
            <person name="Clark R.M."/>
            <person name="Fahlgren N."/>
            <person name="Fawcett J.A."/>
            <person name="Grimwood J."/>
            <person name="Gundlach H."/>
            <person name="Haberer G."/>
            <person name="Hollister J.D."/>
            <person name="Ossowski S."/>
            <person name="Ottilar R.P."/>
            <person name="Salamov A.A."/>
            <person name="Schneeberger K."/>
            <person name="Spannagl M."/>
            <person name="Wang X."/>
            <person name="Yang L."/>
            <person name="Nasrallah M.E."/>
            <person name="Bergelson J."/>
            <person name="Carrington J.C."/>
            <person name="Gaut B.S."/>
            <person name="Schmutz J."/>
            <person name="Mayer K.F.X."/>
            <person name="Van de Peer Y."/>
            <person name="Grigoriev I.V."/>
            <person name="Nordborg M."/>
            <person name="Weigel D."/>
            <person name="Guo Y.-L."/>
        </authorList>
    </citation>
    <scope>NUCLEOTIDE SEQUENCE [LARGE SCALE GENOMIC DNA]</scope>
    <source>
        <strain evidence="3">cv. MN47</strain>
    </source>
</reference>
<dbReference type="AlphaFoldDB" id="D7L9P8"/>
<feature type="compositionally biased region" description="Polar residues" evidence="1">
    <location>
        <begin position="1"/>
        <end position="33"/>
    </location>
</feature>
<evidence type="ECO:0000256" key="1">
    <source>
        <dbReference type="SAM" id="MobiDB-lite"/>
    </source>
</evidence>
<gene>
    <name evidence="2" type="ORF">ARALYDRAFT_896105</name>
</gene>
<proteinExistence type="predicted"/>
<keyword evidence="3" id="KW-1185">Reference proteome</keyword>
<evidence type="ECO:0000313" key="2">
    <source>
        <dbReference type="EMBL" id="EFH60539.1"/>
    </source>
</evidence>
<accession>D7L9P8</accession>
<organism evidence="3">
    <name type="scientific">Arabidopsis lyrata subsp. lyrata</name>
    <name type="common">Lyre-leaved rock-cress</name>
    <dbReference type="NCBI Taxonomy" id="81972"/>
    <lineage>
        <taxon>Eukaryota</taxon>
        <taxon>Viridiplantae</taxon>
        <taxon>Streptophyta</taxon>
        <taxon>Embryophyta</taxon>
        <taxon>Tracheophyta</taxon>
        <taxon>Spermatophyta</taxon>
        <taxon>Magnoliopsida</taxon>
        <taxon>eudicotyledons</taxon>
        <taxon>Gunneridae</taxon>
        <taxon>Pentapetalae</taxon>
        <taxon>rosids</taxon>
        <taxon>malvids</taxon>
        <taxon>Brassicales</taxon>
        <taxon>Brassicaceae</taxon>
        <taxon>Camelineae</taxon>
        <taxon>Arabidopsis</taxon>
    </lineage>
</organism>
<protein>
    <submittedName>
        <fullName evidence="2">Uncharacterized protein</fullName>
    </submittedName>
</protein>
<name>D7L9P8_ARALL</name>
<dbReference type="Gramene" id="scaffold_300075.1">
    <property type="protein sequence ID" value="scaffold_300075.1"/>
    <property type="gene ID" value="scaffold_300075.1"/>
</dbReference>
<dbReference type="HOGENOM" id="CLU_2625330_0_0_1"/>